<dbReference type="InterPro" id="IPR052528">
    <property type="entry name" value="Sugar_transport-like"/>
</dbReference>
<dbReference type="SUPFAM" id="SSF103473">
    <property type="entry name" value="MFS general substrate transporter"/>
    <property type="match status" value="1"/>
</dbReference>
<evidence type="ECO:0000313" key="2">
    <source>
        <dbReference type="EMBL" id="GAH57628.1"/>
    </source>
</evidence>
<dbReference type="AlphaFoldDB" id="X1IJ92"/>
<feature type="transmembrane region" description="Helical" evidence="1">
    <location>
        <begin position="12"/>
        <end position="33"/>
    </location>
</feature>
<name>X1IJ92_9ZZZZ</name>
<protein>
    <recommendedName>
        <fullName evidence="3">Major facilitator superfamily (MFS) profile domain-containing protein</fullName>
    </recommendedName>
</protein>
<feature type="transmembrane region" description="Helical" evidence="1">
    <location>
        <begin position="39"/>
        <end position="55"/>
    </location>
</feature>
<dbReference type="InterPro" id="IPR036259">
    <property type="entry name" value="MFS_trans_sf"/>
</dbReference>
<dbReference type="PANTHER" id="PTHR23526">
    <property type="entry name" value="INTEGRAL MEMBRANE TRANSPORT PROTEIN-RELATED"/>
    <property type="match status" value="1"/>
</dbReference>
<dbReference type="GO" id="GO:0022857">
    <property type="term" value="F:transmembrane transporter activity"/>
    <property type="evidence" value="ECO:0007669"/>
    <property type="project" value="InterPro"/>
</dbReference>
<evidence type="ECO:0008006" key="3">
    <source>
        <dbReference type="Google" id="ProtNLM"/>
    </source>
</evidence>
<proteinExistence type="predicted"/>
<comment type="caution">
    <text evidence="2">The sequence shown here is derived from an EMBL/GenBank/DDBJ whole genome shotgun (WGS) entry which is preliminary data.</text>
</comment>
<dbReference type="Pfam" id="PF07690">
    <property type="entry name" value="MFS_1"/>
    <property type="match status" value="1"/>
</dbReference>
<dbReference type="EMBL" id="BARU01022508">
    <property type="protein sequence ID" value="GAH57628.1"/>
    <property type="molecule type" value="Genomic_DNA"/>
</dbReference>
<dbReference type="PANTHER" id="PTHR23526:SF2">
    <property type="entry name" value="MAJOR FACILITATOR SUPERFAMILY (MFS) PROFILE DOMAIN-CONTAINING PROTEIN"/>
    <property type="match status" value="1"/>
</dbReference>
<reference evidence="2" key="1">
    <citation type="journal article" date="2014" name="Front. Microbiol.">
        <title>High frequency of phylogenetically diverse reductive dehalogenase-homologous genes in deep subseafloor sedimentary metagenomes.</title>
        <authorList>
            <person name="Kawai M."/>
            <person name="Futagami T."/>
            <person name="Toyoda A."/>
            <person name="Takaki Y."/>
            <person name="Nishi S."/>
            <person name="Hori S."/>
            <person name="Arai W."/>
            <person name="Tsubouchi T."/>
            <person name="Morono Y."/>
            <person name="Uchiyama I."/>
            <person name="Ito T."/>
            <person name="Fujiyama A."/>
            <person name="Inagaki F."/>
            <person name="Takami H."/>
        </authorList>
    </citation>
    <scope>NUCLEOTIDE SEQUENCE</scope>
    <source>
        <strain evidence="2">Expedition CK06-06</strain>
    </source>
</reference>
<feature type="transmembrane region" description="Helical" evidence="1">
    <location>
        <begin position="167"/>
        <end position="187"/>
    </location>
</feature>
<feature type="transmembrane region" description="Helical" evidence="1">
    <location>
        <begin position="76"/>
        <end position="96"/>
    </location>
</feature>
<keyword evidence="1" id="KW-0472">Membrane</keyword>
<feature type="transmembrane region" description="Helical" evidence="1">
    <location>
        <begin position="102"/>
        <end position="124"/>
    </location>
</feature>
<dbReference type="Gene3D" id="1.20.1250.20">
    <property type="entry name" value="MFS general substrate transporter like domains"/>
    <property type="match status" value="1"/>
</dbReference>
<keyword evidence="1" id="KW-0812">Transmembrane</keyword>
<organism evidence="2">
    <name type="scientific">marine sediment metagenome</name>
    <dbReference type="NCBI Taxonomy" id="412755"/>
    <lineage>
        <taxon>unclassified sequences</taxon>
        <taxon>metagenomes</taxon>
        <taxon>ecological metagenomes</taxon>
    </lineage>
</organism>
<dbReference type="InterPro" id="IPR011701">
    <property type="entry name" value="MFS"/>
</dbReference>
<accession>X1IJ92</accession>
<gene>
    <name evidence="2" type="ORF">S03H2_36657</name>
</gene>
<feature type="non-terminal residue" evidence="2">
    <location>
        <position position="1"/>
    </location>
</feature>
<feature type="transmembrane region" description="Helical" evidence="1">
    <location>
        <begin position="144"/>
        <end position="161"/>
    </location>
</feature>
<keyword evidence="1" id="KW-1133">Transmembrane helix</keyword>
<sequence>LKSINKVIKILIFSDVALETGFGFMAPIFAIFIVQKIQGGGVEVAGFAMAIYWGVKSILQIPFGKYLDKVKGERDDLWFVVIGNILAAGAVFGYIFSFLPWHIYLCQGIYSLGMAMNIPGYCAIFTRHIDKGKEAFEWSTRSTFIGIGAGITGALGGVIAGKFGFNILFIGVGIFALASALLPFLIYKDIFPRDRVFPRVPEKKEFISPLPKE</sequence>
<evidence type="ECO:0000256" key="1">
    <source>
        <dbReference type="SAM" id="Phobius"/>
    </source>
</evidence>